<dbReference type="EMBL" id="JABSNW010000002">
    <property type="protein sequence ID" value="KAL2889842.1"/>
    <property type="molecule type" value="Genomic_DNA"/>
</dbReference>
<dbReference type="RefSeq" id="XP_070861022.1">
    <property type="nucleotide sequence ID" value="XM_071006369.1"/>
</dbReference>
<dbReference type="PANTHER" id="PTHR19980">
    <property type="entry name" value="RNA CLEAVAGE STIMULATION FACTOR"/>
    <property type="match status" value="1"/>
</dbReference>
<feature type="compositionally biased region" description="Acidic residues" evidence="5">
    <location>
        <begin position="96"/>
        <end position="108"/>
    </location>
</feature>
<feature type="region of interest" description="Disordered" evidence="5">
    <location>
        <begin position="1"/>
        <end position="213"/>
    </location>
</feature>
<evidence type="ECO:0000256" key="1">
    <source>
        <dbReference type="ARBA" id="ARBA00002863"/>
    </source>
</evidence>
<dbReference type="InterPro" id="IPR008847">
    <property type="entry name" value="Suf"/>
</dbReference>
<feature type="domain" description="Suppressor of forked" evidence="6">
    <location>
        <begin position="229"/>
        <end position="828"/>
    </location>
</feature>
<keyword evidence="2" id="KW-0677">Repeat</keyword>
<evidence type="ECO:0000256" key="2">
    <source>
        <dbReference type="ARBA" id="ARBA00022737"/>
    </source>
</evidence>
<dbReference type="InterPro" id="IPR003107">
    <property type="entry name" value="HAT"/>
</dbReference>
<accession>A0ABR4MNH9</accession>
<sequence>MSSDEKENAQQATAVDLAWKSPREMDVDGSDEYEPSEHQTEPPSVGGGDHESNDGEEEDDDDDYDPESIPIPENPSEMIVKSKSQTKTSGGFILEVSDDDENGDEEENNASSEQPKTANQSDHDEDLHEPEEPAEESQSNEITEQELQKNEGSKPLVTPNVVDADHPVESVETAEDSQEPEESSPGPKEAGSPSQAKTASSQPQEHPAPIVPSMTFATGAPITIPAQSIAALEVRLKEDSRGDMDAWLSLIAQYRLLNNIDDLRKTYERFLEVFPQCAAGYVEWLEMELSLNNFSEAERIFNVCLVTITDVDLWTVYLNYIRRRNDLTNDTNGQARKVVAQAYDYVMDKVGLDKDSGKLWIDYIQFLRSGPGQLGGTTWQDQQKADQLRKAYQRAISVPTSVVNTMWKEYDQFEMGLNKMNGRKFIQEHSPSYMTAKGAYIALESLTRNLSRNSYPRLPPAAGFDGHTEFMEQVDLWNKWIEWEKSDPLVLEEEDNDAFKKRILHVYNQALMALRFCPKLWADCSDWCFANNILHVSTNTSMGMFILTQGCIANPESVLLALKHADRIESTPHSGDDDPNKAKFAAAVREPYNAVLDTLYEMCTSLKEKESSEIARLEQLEAVKEASGNQQPNPNFPQEPTREQKTQFIKDAYSTRIQLLNRTISFVWIALVRAMRRIQGKGGAHSGGLRQAFTDARTRGRLTSEVYVAVALLEAVVYKDPVGGKIFERGARLFPEDEVFMLEYLKYLHSKDDTTNARVVFETCVNRLTQKPETIYKAKSLYQYFHNYESHYGELSQISKLEERMAELFPEDPKLTLFHTRFVSDRADKFDPLSAQIIVSPAVQQRPKIQHMMEMPPSSRETPAPGFRMEASPGPQYMRATNSPKRPYPNDEMEDNRPRKFARGDSPLKGAAGRRLDQQRRVHGSTLHRDITFLLTLLPPAASFDAYKVNPSSLISLLTSTSVPDFHTWKSSQDPMAATRPVPAGPVGTHRYNTSQSGFSYGEYDGGSSRRGHQPGSYRQQADEQYRYQY</sequence>
<keyword evidence="8" id="KW-1185">Reference proteome</keyword>
<dbReference type="PANTHER" id="PTHR19980:SF0">
    <property type="entry name" value="CLEAVAGE STIMULATION FACTOR SUBUNIT 3"/>
    <property type="match status" value="1"/>
</dbReference>
<gene>
    <name evidence="7" type="ORF">HOO65_020384</name>
</gene>
<feature type="compositionally biased region" description="Low complexity" evidence="5">
    <location>
        <begin position="67"/>
        <end position="77"/>
    </location>
</feature>
<comment type="function">
    <text evidence="1 4">Component of the cleavage factor IA (CFIA) complex, which is involved in the endonucleolytic cleavage during polyadenylation-dependent pre-mRNA 3'-end formation.</text>
</comment>
<feature type="region of interest" description="Disordered" evidence="5">
    <location>
        <begin position="871"/>
        <end position="921"/>
    </location>
</feature>
<keyword evidence="3 4" id="KW-0539">Nucleus</keyword>
<evidence type="ECO:0000313" key="7">
    <source>
        <dbReference type="EMBL" id="KAL2889842.1"/>
    </source>
</evidence>
<dbReference type="SMART" id="SM00386">
    <property type="entry name" value="HAT"/>
    <property type="match status" value="5"/>
</dbReference>
<dbReference type="InterPro" id="IPR011990">
    <property type="entry name" value="TPR-like_helical_dom_sf"/>
</dbReference>
<dbReference type="GeneID" id="98116017"/>
<protein>
    <recommendedName>
        <fullName evidence="4">mRNA 3'-end-processing protein RNA14</fullName>
    </recommendedName>
</protein>
<keyword evidence="4" id="KW-0507">mRNA processing</keyword>
<feature type="compositionally biased region" description="Polar residues" evidence="5">
    <location>
        <begin position="192"/>
        <end position="204"/>
    </location>
</feature>
<dbReference type="InterPro" id="IPR045243">
    <property type="entry name" value="Rna14-like"/>
</dbReference>
<dbReference type="Gene3D" id="1.25.40.1040">
    <property type="match status" value="1"/>
</dbReference>
<comment type="subcellular location">
    <subcellularLocation>
        <location evidence="4">Nucleus</location>
    </subcellularLocation>
    <subcellularLocation>
        <location evidence="4">Cytoplasm</location>
    </subcellularLocation>
    <text evidence="4">Nucleus and/or cytoplasm.</text>
</comment>
<keyword evidence="4" id="KW-0963">Cytoplasm</keyword>
<organism evidence="7 8">
    <name type="scientific">Ceratocystis lukuohia</name>
    <dbReference type="NCBI Taxonomy" id="2019550"/>
    <lineage>
        <taxon>Eukaryota</taxon>
        <taxon>Fungi</taxon>
        <taxon>Dikarya</taxon>
        <taxon>Ascomycota</taxon>
        <taxon>Pezizomycotina</taxon>
        <taxon>Sordariomycetes</taxon>
        <taxon>Hypocreomycetidae</taxon>
        <taxon>Microascales</taxon>
        <taxon>Ceratocystidaceae</taxon>
        <taxon>Ceratocystis</taxon>
    </lineage>
</organism>
<dbReference type="Proteomes" id="UP001610728">
    <property type="component" value="Unassembled WGS sequence"/>
</dbReference>
<proteinExistence type="predicted"/>
<dbReference type="SUPFAM" id="SSF48452">
    <property type="entry name" value="TPR-like"/>
    <property type="match status" value="2"/>
</dbReference>
<evidence type="ECO:0000256" key="4">
    <source>
        <dbReference type="RuleBase" id="RU369035"/>
    </source>
</evidence>
<feature type="region of interest" description="Disordered" evidence="5">
    <location>
        <begin position="969"/>
        <end position="1030"/>
    </location>
</feature>
<evidence type="ECO:0000256" key="3">
    <source>
        <dbReference type="ARBA" id="ARBA00023242"/>
    </source>
</evidence>
<name>A0ABR4MNH9_9PEZI</name>
<reference evidence="7 8" key="1">
    <citation type="submission" date="2020-05" db="EMBL/GenBank/DDBJ databases">
        <title>Ceratocystis lukuohia genome.</title>
        <authorList>
            <person name="Harrington T.C."/>
            <person name="Kim K."/>
            <person name="Mayers C.G."/>
        </authorList>
    </citation>
    <scope>NUCLEOTIDE SEQUENCE [LARGE SCALE GENOMIC DNA]</scope>
    <source>
        <strain evidence="7 8">C4212</strain>
    </source>
</reference>
<dbReference type="Pfam" id="PF05843">
    <property type="entry name" value="Suf"/>
    <property type="match status" value="1"/>
</dbReference>
<evidence type="ECO:0000313" key="8">
    <source>
        <dbReference type="Proteomes" id="UP001610728"/>
    </source>
</evidence>
<feature type="compositionally biased region" description="Acidic residues" evidence="5">
    <location>
        <begin position="54"/>
        <end position="66"/>
    </location>
</feature>
<feature type="compositionally biased region" description="Acidic residues" evidence="5">
    <location>
        <begin position="172"/>
        <end position="182"/>
    </location>
</feature>
<evidence type="ECO:0000259" key="6">
    <source>
        <dbReference type="Pfam" id="PF05843"/>
    </source>
</evidence>
<evidence type="ECO:0000256" key="5">
    <source>
        <dbReference type="SAM" id="MobiDB-lite"/>
    </source>
</evidence>
<comment type="caution">
    <text evidence="7">The sequence shown here is derived from an EMBL/GenBank/DDBJ whole genome shotgun (WGS) entry which is preliminary data.</text>
</comment>
<feature type="compositionally biased region" description="Basic and acidic residues" evidence="5">
    <location>
        <begin position="1021"/>
        <end position="1030"/>
    </location>
</feature>